<dbReference type="Proteomes" id="UP000604473">
    <property type="component" value="Unassembled WGS sequence"/>
</dbReference>
<dbReference type="PANTHER" id="PTHR46889">
    <property type="entry name" value="TRANSPOSASE INSF FOR INSERTION SEQUENCE IS3B-RELATED"/>
    <property type="match status" value="1"/>
</dbReference>
<evidence type="ECO:0000313" key="2">
    <source>
        <dbReference type="EMBL" id="MBL3609379.1"/>
    </source>
</evidence>
<organism evidence="2 3">
    <name type="scientific">Rhodovulum sulfidophilum</name>
    <name type="common">Rhodobacter sulfidophilus</name>
    <dbReference type="NCBI Taxonomy" id="35806"/>
    <lineage>
        <taxon>Bacteria</taxon>
        <taxon>Pseudomonadati</taxon>
        <taxon>Pseudomonadota</taxon>
        <taxon>Alphaproteobacteria</taxon>
        <taxon>Rhodobacterales</taxon>
        <taxon>Paracoccaceae</taxon>
        <taxon>Rhodovulum</taxon>
    </lineage>
</organism>
<sequence>MAKIMKDDQISPPRRGRRVPRTTDSRHNLGIAPNLLRRNFRAEEPDRIWLADISYEPTDEGWLYLAAIKHIP</sequence>
<name>A0ABS1RTH6_RHOSU</name>
<dbReference type="InterPro" id="IPR050900">
    <property type="entry name" value="Transposase_IS3/IS150/IS904"/>
</dbReference>
<keyword evidence="3" id="KW-1185">Reference proteome</keyword>
<feature type="region of interest" description="Disordered" evidence="1">
    <location>
        <begin position="1"/>
        <end position="28"/>
    </location>
</feature>
<proteinExistence type="predicted"/>
<evidence type="ECO:0000313" key="3">
    <source>
        <dbReference type="Proteomes" id="UP000604473"/>
    </source>
</evidence>
<gene>
    <name evidence="2" type="ORF">JMM60_11315</name>
</gene>
<evidence type="ECO:0008006" key="4">
    <source>
        <dbReference type="Google" id="ProtNLM"/>
    </source>
</evidence>
<dbReference type="EMBL" id="JAESJJ010000013">
    <property type="protein sequence ID" value="MBL3609379.1"/>
    <property type="molecule type" value="Genomic_DNA"/>
</dbReference>
<accession>A0ABS1RTH6</accession>
<evidence type="ECO:0000256" key="1">
    <source>
        <dbReference type="SAM" id="MobiDB-lite"/>
    </source>
</evidence>
<reference evidence="2 3" key="1">
    <citation type="submission" date="2021-01" db="EMBL/GenBank/DDBJ databases">
        <title>Draft genomes of Rhodovulum sulfidophilum.</title>
        <authorList>
            <person name="Guzman M.S."/>
        </authorList>
    </citation>
    <scope>NUCLEOTIDE SEQUENCE [LARGE SCALE GENOMIC DNA]</scope>
    <source>
        <strain evidence="2 3">AB35</strain>
    </source>
</reference>
<dbReference type="PANTHER" id="PTHR46889:SF4">
    <property type="entry name" value="TRANSPOSASE INSO FOR INSERTION SEQUENCE ELEMENT IS911B-RELATED"/>
    <property type="match status" value="1"/>
</dbReference>
<protein>
    <recommendedName>
        <fullName evidence="4">Transposase</fullName>
    </recommendedName>
</protein>
<comment type="caution">
    <text evidence="2">The sequence shown here is derived from an EMBL/GenBank/DDBJ whole genome shotgun (WGS) entry which is preliminary data.</text>
</comment>